<reference evidence="1" key="2">
    <citation type="journal article" date="2015" name="Data Brief">
        <title>Shoot transcriptome of the giant reed, Arundo donax.</title>
        <authorList>
            <person name="Barrero R.A."/>
            <person name="Guerrero F.D."/>
            <person name="Moolhuijzen P."/>
            <person name="Goolsby J.A."/>
            <person name="Tidwell J."/>
            <person name="Bellgard S.E."/>
            <person name="Bellgard M.I."/>
        </authorList>
    </citation>
    <scope>NUCLEOTIDE SEQUENCE</scope>
    <source>
        <tissue evidence="1">Shoot tissue taken approximately 20 cm above the soil surface</tissue>
    </source>
</reference>
<name>A0A0A9A808_ARUDO</name>
<evidence type="ECO:0000313" key="1">
    <source>
        <dbReference type="EMBL" id="JAD46068.1"/>
    </source>
</evidence>
<sequence length="35" mass="4015">MGLVGVPYMTLLSRRAFISFSQTWSRSMLDVDSMM</sequence>
<reference evidence="1" key="1">
    <citation type="submission" date="2014-09" db="EMBL/GenBank/DDBJ databases">
        <authorList>
            <person name="Magalhaes I.L.F."/>
            <person name="Oliveira U."/>
            <person name="Santos F.R."/>
            <person name="Vidigal T.H.D.A."/>
            <person name="Brescovit A.D."/>
            <person name="Santos A.J."/>
        </authorList>
    </citation>
    <scope>NUCLEOTIDE SEQUENCE</scope>
    <source>
        <tissue evidence="1">Shoot tissue taken approximately 20 cm above the soil surface</tissue>
    </source>
</reference>
<organism evidence="1">
    <name type="scientific">Arundo donax</name>
    <name type="common">Giant reed</name>
    <name type="synonym">Donax arundinaceus</name>
    <dbReference type="NCBI Taxonomy" id="35708"/>
    <lineage>
        <taxon>Eukaryota</taxon>
        <taxon>Viridiplantae</taxon>
        <taxon>Streptophyta</taxon>
        <taxon>Embryophyta</taxon>
        <taxon>Tracheophyta</taxon>
        <taxon>Spermatophyta</taxon>
        <taxon>Magnoliopsida</taxon>
        <taxon>Liliopsida</taxon>
        <taxon>Poales</taxon>
        <taxon>Poaceae</taxon>
        <taxon>PACMAD clade</taxon>
        <taxon>Arundinoideae</taxon>
        <taxon>Arundineae</taxon>
        <taxon>Arundo</taxon>
    </lineage>
</organism>
<accession>A0A0A9A808</accession>
<dbReference type="AlphaFoldDB" id="A0A0A9A808"/>
<dbReference type="EMBL" id="GBRH01251827">
    <property type="protein sequence ID" value="JAD46068.1"/>
    <property type="molecule type" value="Transcribed_RNA"/>
</dbReference>
<proteinExistence type="predicted"/>
<protein>
    <submittedName>
        <fullName evidence="1">Uncharacterized protein</fullName>
    </submittedName>
</protein>